<dbReference type="AlphaFoldDB" id="A0A8F2Z0C3"/>
<evidence type="ECO:0000256" key="3">
    <source>
        <dbReference type="ARBA" id="ARBA00023125"/>
    </source>
</evidence>
<dbReference type="GO" id="GO:0005634">
    <property type="term" value="C:nucleus"/>
    <property type="evidence" value="ECO:0007669"/>
    <property type="project" value="UniProtKB-SubCell"/>
</dbReference>
<feature type="domain" description="MADS-box" evidence="8">
    <location>
        <begin position="1"/>
        <end position="61"/>
    </location>
</feature>
<proteinExistence type="evidence at transcript level"/>
<gene>
    <name evidence="9" type="primary">MADS35</name>
</gene>
<sequence>MGRRKLQINKIENNTNRQVTFSKRRNGLTKKAYELSVLCDIDIALIMFSPSGRLSLFSGKKSRIEDVIARYVNLPEHERGRRHNQEFLNRALKKLKCDTELVNHLASPGNIPNVEELQMEINEWRLQLANAESRLRCLEADPQMITSLQEAEYYERVLEESLTKVQVKKQYLEQADMASYGQPNMDGQGNMQMYMRTHNGNPSCASSSESQILNWISQRDPQTCVPNFVEHGNIDGMLGMRDTQSPTIFPSLQQGSGSMQLGSHASDSNTSHLKFEYPLFEGSTSDEHIENDMTNNDYGSAMALSSQWESTYGSSLITPTLMVQNHYYSLGLGMMDSVSSMISRLSHLQHQRKHQHEESSQDDGIDAPYHSNMADAPEPTTTL</sequence>
<evidence type="ECO:0000256" key="7">
    <source>
        <dbReference type="SAM" id="MobiDB-lite"/>
    </source>
</evidence>
<dbReference type="GO" id="GO:0045944">
    <property type="term" value="P:positive regulation of transcription by RNA polymerase II"/>
    <property type="evidence" value="ECO:0007669"/>
    <property type="project" value="InterPro"/>
</dbReference>
<evidence type="ECO:0000256" key="2">
    <source>
        <dbReference type="ARBA" id="ARBA00023015"/>
    </source>
</evidence>
<dbReference type="PRINTS" id="PR00404">
    <property type="entry name" value="MADSDOMAIN"/>
</dbReference>
<dbReference type="Pfam" id="PF00319">
    <property type="entry name" value="SRF-TF"/>
    <property type="match status" value="1"/>
</dbReference>
<evidence type="ECO:0000313" key="9">
    <source>
        <dbReference type="EMBL" id="QWX93774.1"/>
    </source>
</evidence>
<keyword evidence="2" id="KW-0805">Transcription regulation</keyword>
<dbReference type="InterPro" id="IPR002100">
    <property type="entry name" value="TF_MADSbox"/>
</dbReference>
<keyword evidence="4" id="KW-0804">Transcription</keyword>
<feature type="coiled-coil region" evidence="6">
    <location>
        <begin position="114"/>
        <end position="141"/>
    </location>
</feature>
<keyword evidence="3" id="KW-0238">DNA-binding</keyword>
<dbReference type="PROSITE" id="PS50066">
    <property type="entry name" value="MADS_BOX_2"/>
    <property type="match status" value="1"/>
</dbReference>
<dbReference type="InterPro" id="IPR036879">
    <property type="entry name" value="TF_MADSbox_sf"/>
</dbReference>
<evidence type="ECO:0000256" key="6">
    <source>
        <dbReference type="SAM" id="Coils"/>
    </source>
</evidence>
<dbReference type="EMBL" id="MT103502">
    <property type="protein sequence ID" value="QWX93774.1"/>
    <property type="molecule type" value="mRNA"/>
</dbReference>
<keyword evidence="6" id="KW-0175">Coiled coil</keyword>
<dbReference type="InterPro" id="IPR033896">
    <property type="entry name" value="MEF2-like_N"/>
</dbReference>
<evidence type="ECO:0000256" key="1">
    <source>
        <dbReference type="ARBA" id="ARBA00004123"/>
    </source>
</evidence>
<accession>A0A8F2Z0C3</accession>
<name>A0A8F2Z0C3_CUNLA</name>
<dbReference type="PROSITE" id="PS00350">
    <property type="entry name" value="MADS_BOX_1"/>
    <property type="match status" value="1"/>
</dbReference>
<protein>
    <submittedName>
        <fullName evidence="9">MADS-box protein 35</fullName>
    </submittedName>
</protein>
<dbReference type="GO" id="GO:0000977">
    <property type="term" value="F:RNA polymerase II transcription regulatory region sequence-specific DNA binding"/>
    <property type="evidence" value="ECO:0007669"/>
    <property type="project" value="InterPro"/>
</dbReference>
<feature type="region of interest" description="Disordered" evidence="7">
    <location>
        <begin position="345"/>
        <end position="383"/>
    </location>
</feature>
<dbReference type="CDD" id="cd00265">
    <property type="entry name" value="MADS_MEF2_like"/>
    <property type="match status" value="1"/>
</dbReference>
<dbReference type="SUPFAM" id="SSF55455">
    <property type="entry name" value="SRF-like"/>
    <property type="match status" value="1"/>
</dbReference>
<dbReference type="PANTHER" id="PTHR48019">
    <property type="entry name" value="SERUM RESPONSE FACTOR HOMOLOG"/>
    <property type="match status" value="1"/>
</dbReference>
<evidence type="ECO:0000259" key="8">
    <source>
        <dbReference type="PROSITE" id="PS50066"/>
    </source>
</evidence>
<dbReference type="InterPro" id="IPR050142">
    <property type="entry name" value="MADS-box/MEF2_TF"/>
</dbReference>
<reference evidence="9" key="1">
    <citation type="submission" date="2020-02" db="EMBL/GenBank/DDBJ databases">
        <title>Genome-wide identification and analysis of the MADS-box gene family in Cunninghamia lanceolate (Lamb.) Hook.</title>
        <authorList>
            <person name="Xie Y."/>
        </authorList>
    </citation>
    <scope>NUCLEOTIDE SEQUENCE</scope>
</reference>
<dbReference type="Gene3D" id="3.40.1810.10">
    <property type="entry name" value="Transcription factor, MADS-box"/>
    <property type="match status" value="1"/>
</dbReference>
<dbReference type="SMART" id="SM00432">
    <property type="entry name" value="MADS"/>
    <property type="match status" value="1"/>
</dbReference>
<comment type="subcellular location">
    <subcellularLocation>
        <location evidence="1">Nucleus</location>
    </subcellularLocation>
</comment>
<evidence type="ECO:0000256" key="4">
    <source>
        <dbReference type="ARBA" id="ARBA00023163"/>
    </source>
</evidence>
<organism evidence="9">
    <name type="scientific">Cunninghamia lanceolata</name>
    <name type="common">China fir</name>
    <name type="synonym">Pinus lanceolata</name>
    <dbReference type="NCBI Taxonomy" id="28977"/>
    <lineage>
        <taxon>Eukaryota</taxon>
        <taxon>Viridiplantae</taxon>
        <taxon>Streptophyta</taxon>
        <taxon>Embryophyta</taxon>
        <taxon>Tracheophyta</taxon>
        <taxon>Spermatophyta</taxon>
        <taxon>Pinopsida</taxon>
        <taxon>Pinidae</taxon>
        <taxon>Conifers II</taxon>
        <taxon>Cupressales</taxon>
        <taxon>Cupressaceae</taxon>
        <taxon>Cunninghamia</taxon>
    </lineage>
</organism>
<dbReference type="GO" id="GO:0046983">
    <property type="term" value="F:protein dimerization activity"/>
    <property type="evidence" value="ECO:0007669"/>
    <property type="project" value="InterPro"/>
</dbReference>
<evidence type="ECO:0000256" key="5">
    <source>
        <dbReference type="ARBA" id="ARBA00023242"/>
    </source>
</evidence>
<keyword evidence="5" id="KW-0539">Nucleus</keyword>
<dbReference type="FunFam" id="3.40.1810.10:FF:000028">
    <property type="entry name" value="Agamous-like MADS-box protein AGL66 isoform A"/>
    <property type="match status" value="1"/>
</dbReference>